<protein>
    <submittedName>
        <fullName evidence="1">Uncharacterized protein</fullName>
    </submittedName>
</protein>
<accession>A0ABQ6FAF2</accession>
<evidence type="ECO:0000313" key="1">
    <source>
        <dbReference type="EMBL" id="GLT22537.1"/>
    </source>
</evidence>
<organism evidence="1 2">
    <name type="scientific">Zoogloea oryzae</name>
    <dbReference type="NCBI Taxonomy" id="310767"/>
    <lineage>
        <taxon>Bacteria</taxon>
        <taxon>Pseudomonadati</taxon>
        <taxon>Pseudomonadota</taxon>
        <taxon>Betaproteobacteria</taxon>
        <taxon>Rhodocyclales</taxon>
        <taxon>Zoogloeaceae</taxon>
        <taxon>Zoogloea</taxon>
    </lineage>
</organism>
<dbReference type="Pfam" id="PF20306">
    <property type="entry name" value="Sp-DndD"/>
    <property type="match status" value="1"/>
</dbReference>
<comment type="caution">
    <text evidence="1">The sequence shown here is derived from an EMBL/GenBank/DDBJ whole genome shotgun (WGS) entry which is preliminary data.</text>
</comment>
<keyword evidence="2" id="KW-1185">Reference proteome</keyword>
<dbReference type="InterPro" id="IPR046882">
    <property type="entry name" value="Sp-DndD"/>
</dbReference>
<reference evidence="2" key="1">
    <citation type="journal article" date="2019" name="Int. J. Syst. Evol. Microbiol.">
        <title>The Global Catalogue of Microorganisms (GCM) 10K type strain sequencing project: providing services to taxonomists for standard genome sequencing and annotation.</title>
        <authorList>
            <consortium name="The Broad Institute Genomics Platform"/>
            <consortium name="The Broad Institute Genome Sequencing Center for Infectious Disease"/>
            <person name="Wu L."/>
            <person name="Ma J."/>
        </authorList>
    </citation>
    <scope>NUCLEOTIDE SEQUENCE [LARGE SCALE GENOMIC DNA]</scope>
    <source>
        <strain evidence="2">NBRC 102407</strain>
    </source>
</reference>
<name>A0ABQ6FAF2_9RHOO</name>
<proteinExistence type="predicted"/>
<gene>
    <name evidence="1" type="ORF">GCM10007933_19970</name>
</gene>
<dbReference type="EMBL" id="BSPX01000026">
    <property type="protein sequence ID" value="GLT22537.1"/>
    <property type="molecule type" value="Genomic_DNA"/>
</dbReference>
<evidence type="ECO:0000313" key="2">
    <source>
        <dbReference type="Proteomes" id="UP001157167"/>
    </source>
</evidence>
<dbReference type="Proteomes" id="UP001157167">
    <property type="component" value="Unassembled WGS sequence"/>
</dbReference>
<sequence>MEHYLSDLPLWSDPAAKKVLADLCAKHAVPVSVLEDLVAIQRERQSQERADGVYQAITEALDQMD</sequence>